<gene>
    <name evidence="2" type="ORF">M9Y10_022247</name>
</gene>
<proteinExistence type="predicted"/>
<sequence length="430" mass="49299">MQLIDRLKTERQNDQYIFTSIKEIATKGNKKVKRDSVILVDSFFKNGTISSLISLQNYIPVIFPISDFSQDAYIHCFFCQKVESWAGICHNNNCLSQNFVNWMKSLYSFRYVYAMTPETSKKFSNDFNIAHEFLQIFNNELINSKYQVKNWDELNEMHANSIDILQRLTELESTSGDHQFLATIHYLENYCCLCIQAYESLKKKGTFNEEQLFEIEAQGMPSKNQKKIIKPDKFQQPPNIPINNSNPYRQSQINDIYSQHQSSYSKQYEAHAYPSIPSPAMPSQQINNKVNDAQSQSSLYPSISPVPKPSQQNINKVDDIQSQSQLYPSISPVPMPSQQIDNKVGDAQSQSHLYPSIPLINASPQQVNNNIDDLQSPSLYLSVNPLKVDDNPYALISNLETDKSQQFNNQNIVNDDISYILPPYAPPPEF</sequence>
<comment type="caution">
    <text evidence="2">The sequence shown here is derived from an EMBL/GenBank/DDBJ whole genome shotgun (WGS) entry which is preliminary data.</text>
</comment>
<accession>A0ABR2KRZ1</accession>
<organism evidence="2 3">
    <name type="scientific">Tritrichomonas musculus</name>
    <dbReference type="NCBI Taxonomy" id="1915356"/>
    <lineage>
        <taxon>Eukaryota</taxon>
        <taxon>Metamonada</taxon>
        <taxon>Parabasalia</taxon>
        <taxon>Tritrichomonadida</taxon>
        <taxon>Tritrichomonadidae</taxon>
        <taxon>Tritrichomonas</taxon>
    </lineage>
</organism>
<dbReference type="Proteomes" id="UP001470230">
    <property type="component" value="Unassembled WGS sequence"/>
</dbReference>
<evidence type="ECO:0000313" key="2">
    <source>
        <dbReference type="EMBL" id="KAK8893818.1"/>
    </source>
</evidence>
<evidence type="ECO:0000313" key="3">
    <source>
        <dbReference type="Proteomes" id="UP001470230"/>
    </source>
</evidence>
<reference evidence="2 3" key="1">
    <citation type="submission" date="2024-04" db="EMBL/GenBank/DDBJ databases">
        <title>Tritrichomonas musculus Genome.</title>
        <authorList>
            <person name="Alves-Ferreira E."/>
            <person name="Grigg M."/>
            <person name="Lorenzi H."/>
            <person name="Galac M."/>
        </authorList>
    </citation>
    <scope>NUCLEOTIDE SEQUENCE [LARGE SCALE GENOMIC DNA]</scope>
    <source>
        <strain evidence="2 3">EAF2021</strain>
    </source>
</reference>
<name>A0ABR2KRZ1_9EUKA</name>
<dbReference type="EMBL" id="JAPFFF010000003">
    <property type="protein sequence ID" value="KAK8893818.1"/>
    <property type="molecule type" value="Genomic_DNA"/>
</dbReference>
<protein>
    <submittedName>
        <fullName evidence="2">Uncharacterized protein</fullName>
    </submittedName>
</protein>
<feature type="compositionally biased region" description="Polar residues" evidence="1">
    <location>
        <begin position="291"/>
        <end position="301"/>
    </location>
</feature>
<feature type="region of interest" description="Disordered" evidence="1">
    <location>
        <begin position="291"/>
        <end position="313"/>
    </location>
</feature>
<keyword evidence="3" id="KW-1185">Reference proteome</keyword>
<evidence type="ECO:0000256" key="1">
    <source>
        <dbReference type="SAM" id="MobiDB-lite"/>
    </source>
</evidence>